<keyword evidence="5 8" id="KW-0472">Membrane</keyword>
<organism evidence="9 10">
    <name type="scientific">Halosegnis marinus</name>
    <dbReference type="NCBI Taxonomy" id="3034023"/>
    <lineage>
        <taxon>Archaea</taxon>
        <taxon>Methanobacteriati</taxon>
        <taxon>Methanobacteriota</taxon>
        <taxon>Stenosarchaea group</taxon>
        <taxon>Halobacteria</taxon>
        <taxon>Halobacteriales</taxon>
        <taxon>Natronomonadaceae</taxon>
        <taxon>Halosegnis</taxon>
    </lineage>
</organism>
<proteinExistence type="inferred from homology"/>
<dbReference type="RefSeq" id="WP_382211109.1">
    <property type="nucleotide sequence ID" value="NZ_CP119802.1"/>
</dbReference>
<sequence length="126" mass="12593">MDRERATTLALVAGGGAAGAVCRHAVALAADATLPAGFPFGTLAANVLGAFLLGVLLYERRLRDAVPARVRLVAGTGFLSSFTTYSTFAAETAALPPALAAGNVAATYALGFLAVVGGRAVAGWLS</sequence>
<evidence type="ECO:0000313" key="10">
    <source>
        <dbReference type="Proteomes" id="UP001596398"/>
    </source>
</evidence>
<gene>
    <name evidence="8" type="primary">fluC</name>
    <name evidence="8" type="synonym">crcB</name>
    <name evidence="9" type="ORF">ACFQJ4_07175</name>
</gene>
<evidence type="ECO:0000256" key="2">
    <source>
        <dbReference type="ARBA" id="ARBA00022475"/>
    </source>
</evidence>
<dbReference type="GO" id="GO:0062054">
    <property type="term" value="F:fluoride channel activity"/>
    <property type="evidence" value="ECO:0007669"/>
    <property type="project" value="UniProtKB-UniRule"/>
</dbReference>
<evidence type="ECO:0000256" key="4">
    <source>
        <dbReference type="ARBA" id="ARBA00022989"/>
    </source>
</evidence>
<evidence type="ECO:0000256" key="7">
    <source>
        <dbReference type="ARBA" id="ARBA00035585"/>
    </source>
</evidence>
<evidence type="ECO:0000256" key="6">
    <source>
        <dbReference type="ARBA" id="ARBA00035120"/>
    </source>
</evidence>
<evidence type="ECO:0000256" key="8">
    <source>
        <dbReference type="HAMAP-Rule" id="MF_00454"/>
    </source>
</evidence>
<feature type="transmembrane region" description="Helical" evidence="8">
    <location>
        <begin position="70"/>
        <end position="88"/>
    </location>
</feature>
<keyword evidence="8" id="KW-0813">Transport</keyword>
<protein>
    <recommendedName>
        <fullName evidence="8">Fluoride-specific ion channel FluC</fullName>
    </recommendedName>
</protein>
<accession>A0ABD5ZNE8</accession>
<evidence type="ECO:0000256" key="5">
    <source>
        <dbReference type="ARBA" id="ARBA00023136"/>
    </source>
</evidence>
<keyword evidence="3 8" id="KW-0812">Transmembrane</keyword>
<comment type="catalytic activity">
    <reaction evidence="7">
        <text>fluoride(in) = fluoride(out)</text>
        <dbReference type="Rhea" id="RHEA:76159"/>
        <dbReference type="ChEBI" id="CHEBI:17051"/>
    </reaction>
    <physiologicalReaction direction="left-to-right" evidence="7">
        <dbReference type="Rhea" id="RHEA:76160"/>
    </physiologicalReaction>
</comment>
<keyword evidence="10" id="KW-1185">Reference proteome</keyword>
<dbReference type="GeneID" id="79266778"/>
<comment type="function">
    <text evidence="8">Fluoride-specific ion channel. Important for reducing fluoride concentration in the cell, thus reducing its toxicity.</text>
</comment>
<dbReference type="PANTHER" id="PTHR28259">
    <property type="entry name" value="FLUORIDE EXPORT PROTEIN 1-RELATED"/>
    <property type="match status" value="1"/>
</dbReference>
<keyword evidence="8" id="KW-0406">Ion transport</keyword>
<dbReference type="Proteomes" id="UP001596398">
    <property type="component" value="Unassembled WGS sequence"/>
</dbReference>
<comment type="caution">
    <text evidence="9">The sequence shown here is derived from an EMBL/GenBank/DDBJ whole genome shotgun (WGS) entry which is preliminary data.</text>
</comment>
<comment type="subcellular location">
    <subcellularLocation>
        <location evidence="1 8">Cell membrane</location>
        <topology evidence="1 8">Multi-pass membrane protein</topology>
    </subcellularLocation>
</comment>
<keyword evidence="2 8" id="KW-1003">Cell membrane</keyword>
<comment type="caution">
    <text evidence="8">Lacks conserved residue(s) required for the propagation of feature annotation.</text>
</comment>
<evidence type="ECO:0000256" key="3">
    <source>
        <dbReference type="ARBA" id="ARBA00022692"/>
    </source>
</evidence>
<comment type="similarity">
    <text evidence="6 8">Belongs to the fluoride channel Fluc/FEX (TC 1.A.43) family.</text>
</comment>
<feature type="transmembrane region" description="Helical" evidence="8">
    <location>
        <begin position="39"/>
        <end position="58"/>
    </location>
</feature>
<feature type="transmembrane region" description="Helical" evidence="8">
    <location>
        <begin position="100"/>
        <end position="122"/>
    </location>
</feature>
<dbReference type="PANTHER" id="PTHR28259:SF1">
    <property type="entry name" value="FLUORIDE EXPORT PROTEIN 1-RELATED"/>
    <property type="match status" value="1"/>
</dbReference>
<dbReference type="HAMAP" id="MF_00454">
    <property type="entry name" value="FluC"/>
    <property type="match status" value="1"/>
</dbReference>
<dbReference type="AlphaFoldDB" id="A0ABD5ZNE8"/>
<dbReference type="GO" id="GO:0140114">
    <property type="term" value="P:cellular detoxification of fluoride"/>
    <property type="evidence" value="ECO:0007669"/>
    <property type="project" value="UniProtKB-UniRule"/>
</dbReference>
<keyword evidence="8" id="KW-0407">Ion channel</keyword>
<dbReference type="GO" id="GO:0005886">
    <property type="term" value="C:plasma membrane"/>
    <property type="evidence" value="ECO:0007669"/>
    <property type="project" value="UniProtKB-SubCell"/>
</dbReference>
<name>A0ABD5ZNE8_9EURY</name>
<reference evidence="9 10" key="1">
    <citation type="journal article" date="2019" name="Int. J. Syst. Evol. Microbiol.">
        <title>The Global Catalogue of Microorganisms (GCM) 10K type strain sequencing project: providing services to taxonomists for standard genome sequencing and annotation.</title>
        <authorList>
            <consortium name="The Broad Institute Genomics Platform"/>
            <consortium name="The Broad Institute Genome Sequencing Center for Infectious Disease"/>
            <person name="Wu L."/>
            <person name="Ma J."/>
        </authorList>
    </citation>
    <scope>NUCLEOTIDE SEQUENCE [LARGE SCALE GENOMIC DNA]</scope>
    <source>
        <strain evidence="9 10">DT85</strain>
    </source>
</reference>
<dbReference type="Pfam" id="PF02537">
    <property type="entry name" value="CRCB"/>
    <property type="match status" value="1"/>
</dbReference>
<evidence type="ECO:0000256" key="1">
    <source>
        <dbReference type="ARBA" id="ARBA00004651"/>
    </source>
</evidence>
<dbReference type="EMBL" id="JBHTAP010000001">
    <property type="protein sequence ID" value="MFC7235097.1"/>
    <property type="molecule type" value="Genomic_DNA"/>
</dbReference>
<dbReference type="InterPro" id="IPR003691">
    <property type="entry name" value="FluC"/>
</dbReference>
<evidence type="ECO:0000313" key="9">
    <source>
        <dbReference type="EMBL" id="MFC7235097.1"/>
    </source>
</evidence>
<keyword evidence="4 8" id="KW-1133">Transmembrane helix</keyword>